<keyword evidence="3" id="KW-1185">Reference proteome</keyword>
<organism evidence="2 3">
    <name type="scientific">Symbiodinium microadriaticum</name>
    <name type="common">Dinoflagellate</name>
    <name type="synonym">Zooxanthella microadriatica</name>
    <dbReference type="NCBI Taxonomy" id="2951"/>
    <lineage>
        <taxon>Eukaryota</taxon>
        <taxon>Sar</taxon>
        <taxon>Alveolata</taxon>
        <taxon>Dinophyceae</taxon>
        <taxon>Suessiales</taxon>
        <taxon>Symbiodiniaceae</taxon>
        <taxon>Symbiodinium</taxon>
    </lineage>
</organism>
<evidence type="ECO:0000313" key="3">
    <source>
        <dbReference type="Proteomes" id="UP000186817"/>
    </source>
</evidence>
<comment type="caution">
    <text evidence="2">The sequence shown here is derived from an EMBL/GenBank/DDBJ whole genome shotgun (WGS) entry which is preliminary data.</text>
</comment>
<gene>
    <name evidence="2" type="ORF">AK812_SmicGene24159</name>
</gene>
<feature type="region of interest" description="Disordered" evidence="1">
    <location>
        <begin position="108"/>
        <end position="134"/>
    </location>
</feature>
<evidence type="ECO:0000313" key="2">
    <source>
        <dbReference type="EMBL" id="OLP93880.1"/>
    </source>
</evidence>
<feature type="compositionally biased region" description="Basic and acidic residues" evidence="1">
    <location>
        <begin position="108"/>
        <end position="121"/>
    </location>
</feature>
<protein>
    <submittedName>
        <fullName evidence="2">Uncharacterized protein</fullName>
    </submittedName>
</protein>
<name>A0A1Q9DFJ2_SYMMI</name>
<dbReference type="AlphaFoldDB" id="A0A1Q9DFJ2"/>
<accession>A0A1Q9DFJ2</accession>
<evidence type="ECO:0000256" key="1">
    <source>
        <dbReference type="SAM" id="MobiDB-lite"/>
    </source>
</evidence>
<proteinExistence type="predicted"/>
<sequence length="507" mass="56951">MDQAEVRTALQGDFTDADLTVTLDTGDADAETTANRVLFSRKLHYLISQLVKDSAKLVVRQNEDSNGFETWRRRLYKKFSLPGATRSTSLLTQLLDFKFNPATFEQDINEKEKERKEEKEKERKRKRERKEQSSHFHSSLLVMWKNRSKHFQCGGEPDVWHRKGEEQLWNDDQGDWNHFGESDDWSDWADWAVNAVTELYNDPNSWDQTWDDQLWSWDTWSWDASWDPWGWSSDFTSETWPSEAAPSATAETLAKPKEEASSSSGAATLPVSAVTCQGPLGLSTPKAKPKAKATFGPSTLLMSAVVLGNFGLGNTFSVDGMTNGVVDLNFGGFGDSFEPTAFMAPLETFSLNGRTDENQRIFSVGDLGLQNLNTTFKDVALEQHLVASSLEDSEPWILLDSGSTFEEHVRSEFDVNLSFRPTLAPVDKDEFEIVCNTFHNTSTQGMAHVEFPHKGTKLRFNLQGYLSRYTQEYQAAGLLGALPPLLAFIVVRMAMYGLAKAAVSQTG</sequence>
<dbReference type="Proteomes" id="UP000186817">
    <property type="component" value="Unassembled WGS sequence"/>
</dbReference>
<reference evidence="2 3" key="1">
    <citation type="submission" date="2016-02" db="EMBL/GenBank/DDBJ databases">
        <title>Genome analysis of coral dinoflagellate symbionts highlights evolutionary adaptations to a symbiotic lifestyle.</title>
        <authorList>
            <person name="Aranda M."/>
            <person name="Li Y."/>
            <person name="Liew Y.J."/>
            <person name="Baumgarten S."/>
            <person name="Simakov O."/>
            <person name="Wilson M."/>
            <person name="Piel J."/>
            <person name="Ashoor H."/>
            <person name="Bougouffa S."/>
            <person name="Bajic V.B."/>
            <person name="Ryu T."/>
            <person name="Ravasi T."/>
            <person name="Bayer T."/>
            <person name="Micklem G."/>
            <person name="Kim H."/>
            <person name="Bhak J."/>
            <person name="Lajeunesse T.C."/>
            <person name="Voolstra C.R."/>
        </authorList>
    </citation>
    <scope>NUCLEOTIDE SEQUENCE [LARGE SCALE GENOMIC DNA]</scope>
    <source>
        <strain evidence="2 3">CCMP2467</strain>
    </source>
</reference>
<dbReference type="EMBL" id="LSRX01000565">
    <property type="protein sequence ID" value="OLP93880.1"/>
    <property type="molecule type" value="Genomic_DNA"/>
</dbReference>